<evidence type="ECO:0000313" key="11">
    <source>
        <dbReference type="Proteomes" id="UP000694406"/>
    </source>
</evidence>
<dbReference type="GeneTree" id="ENSGT01130000278643"/>
<dbReference type="InterPro" id="IPR051388">
    <property type="entry name" value="Serpin_venom_toxin"/>
</dbReference>
<dbReference type="Pfam" id="PF00014">
    <property type="entry name" value="Kunitz_BPTI"/>
    <property type="match status" value="1"/>
</dbReference>
<dbReference type="GO" id="GO:0005576">
    <property type="term" value="C:extracellular region"/>
    <property type="evidence" value="ECO:0007669"/>
    <property type="project" value="UniProtKB-SubCell"/>
</dbReference>
<reference evidence="10" key="1">
    <citation type="submission" date="2025-08" db="UniProtKB">
        <authorList>
            <consortium name="Ensembl"/>
        </authorList>
    </citation>
    <scope>IDENTIFICATION</scope>
</reference>
<evidence type="ECO:0000259" key="9">
    <source>
        <dbReference type="PROSITE" id="PS51390"/>
    </source>
</evidence>
<dbReference type="SUPFAM" id="SSF57362">
    <property type="entry name" value="BPTI-like"/>
    <property type="match status" value="1"/>
</dbReference>
<dbReference type="PROSITE" id="PS50279">
    <property type="entry name" value="BPTI_KUNITZ_2"/>
    <property type="match status" value="1"/>
</dbReference>
<evidence type="ECO:0000256" key="2">
    <source>
        <dbReference type="ARBA" id="ARBA00008415"/>
    </source>
</evidence>
<keyword evidence="5" id="KW-0044">Antibiotic</keyword>
<dbReference type="SMART" id="SM00131">
    <property type="entry name" value="KU"/>
    <property type="match status" value="1"/>
</dbReference>
<sequence length="143" mass="16118">LESSCTREIMTISSLTVSAIQSQALRKHPGVCPRRVEVFPFIPCKNTCNNDHDCRLTEKCCFTGCSRGCLPSGVDRCRLPRDQGSCSKELQHFYYDPEEKKCISFVYHGCEGNSNNFETRELCEKTCGKISKGTEDEEKGHNP</sequence>
<dbReference type="InterPro" id="IPR036880">
    <property type="entry name" value="Kunitz_BPTI_sf"/>
</dbReference>
<keyword evidence="4" id="KW-0929">Antimicrobial</keyword>
<accession>A0A8C5RKB0</accession>
<dbReference type="Proteomes" id="UP000694406">
    <property type="component" value="Unplaced"/>
</dbReference>
<proteinExistence type="inferred from homology"/>
<dbReference type="PROSITE" id="PS51390">
    <property type="entry name" value="WAP"/>
    <property type="match status" value="1"/>
</dbReference>
<dbReference type="Gene3D" id="4.10.410.10">
    <property type="entry name" value="Pancreatic trypsin inhibitor Kunitz domain"/>
    <property type="match status" value="1"/>
</dbReference>
<dbReference type="InterPro" id="IPR002223">
    <property type="entry name" value="Kunitz_BPTI"/>
</dbReference>
<dbReference type="PRINTS" id="PR00759">
    <property type="entry name" value="BASICPTASE"/>
</dbReference>
<feature type="domain" description="WAP" evidence="9">
    <location>
        <begin position="25"/>
        <end position="73"/>
    </location>
</feature>
<evidence type="ECO:0000259" key="8">
    <source>
        <dbReference type="PROSITE" id="PS50279"/>
    </source>
</evidence>
<dbReference type="SUPFAM" id="SSF57256">
    <property type="entry name" value="Elafin-like"/>
    <property type="match status" value="1"/>
</dbReference>
<keyword evidence="3" id="KW-0964">Secreted</keyword>
<dbReference type="AlphaFoldDB" id="A0A8C5RKB0"/>
<reference evidence="10" key="2">
    <citation type="submission" date="2025-09" db="UniProtKB">
        <authorList>
            <consortium name="Ensembl"/>
        </authorList>
    </citation>
    <scope>IDENTIFICATION</scope>
</reference>
<dbReference type="Pfam" id="PF00095">
    <property type="entry name" value="WAP"/>
    <property type="match status" value="1"/>
</dbReference>
<evidence type="ECO:0000256" key="6">
    <source>
        <dbReference type="ARBA" id="ARBA00023157"/>
    </source>
</evidence>
<comment type="similarity">
    <text evidence="7">Belongs to the venom waprin family.</text>
</comment>
<dbReference type="FunFam" id="4.10.410.10:FF:000020">
    <property type="entry name" value="Collagen, type VI, alpha 3"/>
    <property type="match status" value="1"/>
</dbReference>
<comment type="similarity">
    <text evidence="2">Belongs to the venom Kunitz-type family.</text>
</comment>
<keyword evidence="11" id="KW-1185">Reference proteome</keyword>
<dbReference type="CDD" id="cd00109">
    <property type="entry name" value="Kunitz-type"/>
    <property type="match status" value="1"/>
</dbReference>
<feature type="domain" description="BPTI/Kunitz inhibitor" evidence="8">
    <location>
        <begin position="77"/>
        <end position="127"/>
    </location>
</feature>
<evidence type="ECO:0000256" key="3">
    <source>
        <dbReference type="ARBA" id="ARBA00022525"/>
    </source>
</evidence>
<dbReference type="GO" id="GO:0004867">
    <property type="term" value="F:serine-type endopeptidase inhibitor activity"/>
    <property type="evidence" value="ECO:0007669"/>
    <property type="project" value="InterPro"/>
</dbReference>
<dbReference type="Ensembl" id="ENSLLTT00000004115.1">
    <property type="protein sequence ID" value="ENSLLTP00000003950.1"/>
    <property type="gene ID" value="ENSLLTG00000002955.1"/>
</dbReference>
<dbReference type="PANTHER" id="PTHR46751:SF1">
    <property type="entry name" value="WAP FOUR-DISULFIDE CORE DOMAIN PROTEIN 6A"/>
    <property type="match status" value="1"/>
</dbReference>
<evidence type="ECO:0000256" key="4">
    <source>
        <dbReference type="ARBA" id="ARBA00022529"/>
    </source>
</evidence>
<organism evidence="10 11">
    <name type="scientific">Laticauda laticaudata</name>
    <name type="common">Blue-ringed sea krait</name>
    <name type="synonym">Blue-lipped sea krait</name>
    <dbReference type="NCBI Taxonomy" id="8630"/>
    <lineage>
        <taxon>Eukaryota</taxon>
        <taxon>Metazoa</taxon>
        <taxon>Chordata</taxon>
        <taxon>Craniata</taxon>
        <taxon>Vertebrata</taxon>
        <taxon>Euteleostomi</taxon>
        <taxon>Lepidosauria</taxon>
        <taxon>Squamata</taxon>
        <taxon>Bifurcata</taxon>
        <taxon>Unidentata</taxon>
        <taxon>Episquamata</taxon>
        <taxon>Toxicofera</taxon>
        <taxon>Serpentes</taxon>
        <taxon>Colubroidea</taxon>
        <taxon>Elapidae</taxon>
        <taxon>Laticaudinae</taxon>
        <taxon>Laticauda</taxon>
    </lineage>
</organism>
<dbReference type="GO" id="GO:0042742">
    <property type="term" value="P:defense response to bacterium"/>
    <property type="evidence" value="ECO:0007669"/>
    <property type="project" value="UniProtKB-KW"/>
</dbReference>
<dbReference type="PROSITE" id="PS00280">
    <property type="entry name" value="BPTI_KUNITZ_1"/>
    <property type="match status" value="1"/>
</dbReference>
<dbReference type="Gene3D" id="4.10.75.10">
    <property type="entry name" value="Elafin-like"/>
    <property type="match status" value="1"/>
</dbReference>
<dbReference type="InterPro" id="IPR020901">
    <property type="entry name" value="Prtase_inh_Kunz-CS"/>
</dbReference>
<comment type="subcellular location">
    <subcellularLocation>
        <location evidence="1">Secreted</location>
    </subcellularLocation>
</comment>
<evidence type="ECO:0000256" key="1">
    <source>
        <dbReference type="ARBA" id="ARBA00004613"/>
    </source>
</evidence>
<evidence type="ECO:0000313" key="10">
    <source>
        <dbReference type="Ensembl" id="ENSLLTP00000003950.1"/>
    </source>
</evidence>
<dbReference type="InterPro" id="IPR008197">
    <property type="entry name" value="WAP_dom"/>
</dbReference>
<evidence type="ECO:0000256" key="7">
    <source>
        <dbReference type="ARBA" id="ARBA00035122"/>
    </source>
</evidence>
<dbReference type="PANTHER" id="PTHR46751">
    <property type="entry name" value="EPPIN"/>
    <property type="match status" value="1"/>
</dbReference>
<protein>
    <submittedName>
        <fullName evidence="10">Uncharacterized protein</fullName>
    </submittedName>
</protein>
<dbReference type="InterPro" id="IPR036645">
    <property type="entry name" value="Elafin-like_sf"/>
</dbReference>
<evidence type="ECO:0000256" key="5">
    <source>
        <dbReference type="ARBA" id="ARBA00023022"/>
    </source>
</evidence>
<dbReference type="SMART" id="SM00217">
    <property type="entry name" value="WAP"/>
    <property type="match status" value="1"/>
</dbReference>
<keyword evidence="6" id="KW-1015">Disulfide bond</keyword>
<name>A0A8C5RKB0_LATLA</name>